<evidence type="ECO:0000256" key="1">
    <source>
        <dbReference type="ARBA" id="ARBA00022801"/>
    </source>
</evidence>
<dbReference type="InterPro" id="IPR036380">
    <property type="entry name" value="Isochorismatase-like_sf"/>
</dbReference>
<organism evidence="4 5">
    <name type="scientific">Chitinophaga jiangningensis</name>
    <dbReference type="NCBI Taxonomy" id="1419482"/>
    <lineage>
        <taxon>Bacteria</taxon>
        <taxon>Pseudomonadati</taxon>
        <taxon>Bacteroidota</taxon>
        <taxon>Chitinophagia</taxon>
        <taxon>Chitinophagales</taxon>
        <taxon>Chitinophagaceae</taxon>
        <taxon>Chitinophaga</taxon>
    </lineage>
</organism>
<keyword evidence="5" id="KW-1185">Reference proteome</keyword>
<name>A0A1M7MAR4_9BACT</name>
<feature type="signal peptide" evidence="2">
    <location>
        <begin position="1"/>
        <end position="19"/>
    </location>
</feature>
<dbReference type="InterPro" id="IPR050272">
    <property type="entry name" value="Isochorismatase-like_hydrls"/>
</dbReference>
<dbReference type="InterPro" id="IPR000868">
    <property type="entry name" value="Isochorismatase-like_dom"/>
</dbReference>
<dbReference type="STRING" id="1419482.SAMN05444266_112143"/>
<dbReference type="Proteomes" id="UP000184420">
    <property type="component" value="Unassembled WGS sequence"/>
</dbReference>
<keyword evidence="2" id="KW-0732">Signal</keyword>
<keyword evidence="1" id="KW-0378">Hydrolase</keyword>
<dbReference type="Pfam" id="PF00857">
    <property type="entry name" value="Isochorismatase"/>
    <property type="match status" value="1"/>
</dbReference>
<feature type="domain" description="Isochorismatase-like" evidence="3">
    <location>
        <begin position="31"/>
        <end position="173"/>
    </location>
</feature>
<proteinExistence type="predicted"/>
<evidence type="ECO:0000256" key="2">
    <source>
        <dbReference type="SAM" id="SignalP"/>
    </source>
</evidence>
<protein>
    <submittedName>
        <fullName evidence="4">Nicotinamidase-related amidase</fullName>
    </submittedName>
</protein>
<evidence type="ECO:0000259" key="3">
    <source>
        <dbReference type="Pfam" id="PF00857"/>
    </source>
</evidence>
<dbReference type="EMBL" id="FRBL01000012">
    <property type="protein sequence ID" value="SHM87369.1"/>
    <property type="molecule type" value="Genomic_DNA"/>
</dbReference>
<reference evidence="4 5" key="1">
    <citation type="submission" date="2016-11" db="EMBL/GenBank/DDBJ databases">
        <authorList>
            <person name="Jaros S."/>
            <person name="Januszkiewicz K."/>
            <person name="Wedrychowicz H."/>
        </authorList>
    </citation>
    <scope>NUCLEOTIDE SEQUENCE [LARGE SCALE GENOMIC DNA]</scope>
    <source>
        <strain evidence="4 5">DSM 27406</strain>
    </source>
</reference>
<dbReference type="PANTHER" id="PTHR43540">
    <property type="entry name" value="PEROXYUREIDOACRYLATE/UREIDOACRYLATE AMIDOHYDROLASE-RELATED"/>
    <property type="match status" value="1"/>
</dbReference>
<evidence type="ECO:0000313" key="4">
    <source>
        <dbReference type="EMBL" id="SHM87369.1"/>
    </source>
</evidence>
<evidence type="ECO:0000313" key="5">
    <source>
        <dbReference type="Proteomes" id="UP000184420"/>
    </source>
</evidence>
<dbReference type="SUPFAM" id="SSF52499">
    <property type="entry name" value="Isochorismatase-like hydrolases"/>
    <property type="match status" value="1"/>
</dbReference>
<dbReference type="PANTHER" id="PTHR43540:SF1">
    <property type="entry name" value="ISOCHORISMATASE HYDROLASE"/>
    <property type="match status" value="1"/>
</dbReference>
<accession>A0A1M7MAR4</accession>
<dbReference type="CDD" id="cd01014">
    <property type="entry name" value="nicotinamidase_related"/>
    <property type="match status" value="1"/>
</dbReference>
<feature type="chain" id="PRO_5013223754" evidence="2">
    <location>
        <begin position="20"/>
        <end position="208"/>
    </location>
</feature>
<dbReference type="GO" id="GO:0016787">
    <property type="term" value="F:hydrolase activity"/>
    <property type="evidence" value="ECO:0007669"/>
    <property type="project" value="UniProtKB-KW"/>
</dbReference>
<gene>
    <name evidence="4" type="ORF">SAMN05444266_112143</name>
</gene>
<dbReference type="Gene3D" id="3.40.50.850">
    <property type="entry name" value="Isochorismatase-like"/>
    <property type="match status" value="1"/>
</dbReference>
<dbReference type="AlphaFoldDB" id="A0A1M7MAR4"/>
<dbReference type="RefSeq" id="WP_218588116.1">
    <property type="nucleotide sequence ID" value="NZ_FRBL01000012.1"/>
</dbReference>
<sequence length="208" mass="22447">MKIAALLVAFISITLGAVAQRPAKQQQMKQALLIVDIQNDYFPGGRHPLKGAPEAAQQAKKVLAHFRKHDLPVIHVQGLSTNEGATFFLPNTDGVKINEAVLPLPGEKVITKHYPNSFRETDLLAYLKANKIQQLTILGMMTHVCIDATVKAAKDNGFDCTVVADACATLDVEVLGEKVPADAVQHSLLAAMAFYYATISTTAQVIAD</sequence>